<dbReference type="STRING" id="504800.SAMN04488085_11769"/>
<dbReference type="PROSITE" id="PS50111">
    <property type="entry name" value="CHEMOTAXIS_TRANSDUC_2"/>
    <property type="match status" value="1"/>
</dbReference>
<dbReference type="PANTHER" id="PTHR32089">
    <property type="entry name" value="METHYL-ACCEPTING CHEMOTAXIS PROTEIN MCPB"/>
    <property type="match status" value="1"/>
</dbReference>
<dbReference type="InterPro" id="IPR024478">
    <property type="entry name" value="HlyB_4HB_MCP"/>
</dbReference>
<keyword evidence="1 6" id="KW-0812">Transmembrane</keyword>
<dbReference type="EMBL" id="FOSW01000017">
    <property type="protein sequence ID" value="SFL76962.1"/>
    <property type="molecule type" value="Genomic_DNA"/>
</dbReference>
<evidence type="ECO:0000256" key="4">
    <source>
        <dbReference type="ARBA" id="ARBA00029447"/>
    </source>
</evidence>
<feature type="transmembrane region" description="Helical" evidence="6">
    <location>
        <begin position="206"/>
        <end position="226"/>
    </location>
</feature>
<dbReference type="AlphaFoldDB" id="A0A1I4KDR2"/>
<accession>A0A1I4KDR2</accession>
<keyword evidence="6" id="KW-0472">Membrane</keyword>
<dbReference type="SUPFAM" id="SSF58104">
    <property type="entry name" value="Methyl-accepting chemotaxis protein (MCP) signaling domain"/>
    <property type="match status" value="1"/>
</dbReference>
<evidence type="ECO:0000313" key="9">
    <source>
        <dbReference type="EMBL" id="SFL76962.1"/>
    </source>
</evidence>
<protein>
    <submittedName>
        <fullName evidence="9">Methyl-accepting chemotaxis protein</fullName>
    </submittedName>
</protein>
<dbReference type="PANTHER" id="PTHR32089:SF112">
    <property type="entry name" value="LYSOZYME-LIKE PROTEIN-RELATED"/>
    <property type="match status" value="1"/>
</dbReference>
<gene>
    <name evidence="9" type="ORF">SAMN04488085_11769</name>
</gene>
<dbReference type="InParanoid" id="A0A1I4KDR2"/>
<dbReference type="Gene3D" id="1.10.287.950">
    <property type="entry name" value="Methyl-accepting chemotaxis protein"/>
    <property type="match status" value="1"/>
</dbReference>
<dbReference type="Pfam" id="PF00015">
    <property type="entry name" value="MCPsignal"/>
    <property type="match status" value="1"/>
</dbReference>
<keyword evidence="10" id="KW-1185">Reference proteome</keyword>
<dbReference type="InterPro" id="IPR003660">
    <property type="entry name" value="HAMP_dom"/>
</dbReference>
<keyword evidence="3 5" id="KW-0807">Transducer</keyword>
<reference evidence="10" key="1">
    <citation type="submission" date="2016-10" db="EMBL/GenBank/DDBJ databases">
        <authorList>
            <person name="Varghese N."/>
            <person name="Submissions S."/>
        </authorList>
    </citation>
    <scope>NUCLEOTIDE SEQUENCE [LARGE SCALE GENOMIC DNA]</scope>
    <source>
        <strain evidence="10">DSM 45317</strain>
    </source>
</reference>
<dbReference type="Proteomes" id="UP000199152">
    <property type="component" value="Unassembled WGS sequence"/>
</dbReference>
<keyword evidence="2 6" id="KW-1133">Transmembrane helix</keyword>
<proteinExistence type="inferred from homology"/>
<evidence type="ECO:0000313" key="10">
    <source>
        <dbReference type="Proteomes" id="UP000199152"/>
    </source>
</evidence>
<dbReference type="SMART" id="SM00304">
    <property type="entry name" value="HAMP"/>
    <property type="match status" value="1"/>
</dbReference>
<evidence type="ECO:0000256" key="2">
    <source>
        <dbReference type="ARBA" id="ARBA00022989"/>
    </source>
</evidence>
<dbReference type="GO" id="GO:0007165">
    <property type="term" value="P:signal transduction"/>
    <property type="evidence" value="ECO:0007669"/>
    <property type="project" value="UniProtKB-KW"/>
</dbReference>
<evidence type="ECO:0000259" key="7">
    <source>
        <dbReference type="PROSITE" id="PS50111"/>
    </source>
</evidence>
<dbReference type="SMART" id="SM00283">
    <property type="entry name" value="MA"/>
    <property type="match status" value="1"/>
</dbReference>
<feature type="domain" description="Methyl-accepting transducer" evidence="7">
    <location>
        <begin position="284"/>
        <end position="527"/>
    </location>
</feature>
<feature type="domain" description="HAMP" evidence="8">
    <location>
        <begin position="227"/>
        <end position="279"/>
    </location>
</feature>
<dbReference type="OrthoDB" id="3378718at2"/>
<dbReference type="InterPro" id="IPR004089">
    <property type="entry name" value="MCPsignal_dom"/>
</dbReference>
<dbReference type="PROSITE" id="PS50885">
    <property type="entry name" value="HAMP"/>
    <property type="match status" value="1"/>
</dbReference>
<evidence type="ECO:0000256" key="3">
    <source>
        <dbReference type="ARBA" id="ARBA00023224"/>
    </source>
</evidence>
<feature type="transmembrane region" description="Helical" evidence="6">
    <location>
        <begin position="27"/>
        <end position="46"/>
    </location>
</feature>
<evidence type="ECO:0000256" key="5">
    <source>
        <dbReference type="PROSITE-ProRule" id="PRU00284"/>
    </source>
</evidence>
<evidence type="ECO:0000256" key="6">
    <source>
        <dbReference type="SAM" id="Phobius"/>
    </source>
</evidence>
<dbReference type="Pfam" id="PF00672">
    <property type="entry name" value="HAMP"/>
    <property type="match status" value="1"/>
</dbReference>
<evidence type="ECO:0000256" key="1">
    <source>
        <dbReference type="ARBA" id="ARBA00022692"/>
    </source>
</evidence>
<name>A0A1I4KDR2_9ACTN</name>
<dbReference type="CDD" id="cd06225">
    <property type="entry name" value="HAMP"/>
    <property type="match status" value="1"/>
</dbReference>
<dbReference type="GO" id="GO:0016020">
    <property type="term" value="C:membrane"/>
    <property type="evidence" value="ECO:0007669"/>
    <property type="project" value="InterPro"/>
</dbReference>
<sequence length="542" mass="55674">MDAAHAQVPPAAPEPGLLGRVGLRGRLMGAILVVALTTLAVGVLGVQRMSALSDSAERVYTEGTVPLNELQKLQASWWTFQTFASRANIVTVAPEVIAANRAKAEDAREALLAQGEVVSAVPLGREAAERFREFVTAQDSYLVVLEQVNVALRTNDWATAVPAIAQLEADEAAGVAALDAATEAEAHYAAQIAAAAHDAYVSARNITVALIVVGLVVSLVLAVLVARSVTRPVQRIRDVLGRVAGGDLTVRSGQAGGGELGEVARSLDHTLDAIGSVLTLVGDSAHQLEGASHKLKAAGDAIADNARTAAGQADRVVASAGEVATSVDTVATGSSQMETAIREIAQNATEAARVAGQAVSVAETTTQTVGKLGDSSKEIATVVKLINGIAEQTNLLALNATIEAARAGEAGKGFAVVASEVKELAQETARATEDISRRVEAIQADTAGAVEAIGQISAVIAEINDFQATIAAAVEEQTATSNEMNRNVAEAASGSRDIAAAITGLAAGTQQTNDRVSDAQRASAELARMSGELQAAVRRFTV</sequence>
<evidence type="ECO:0000259" key="8">
    <source>
        <dbReference type="PROSITE" id="PS50885"/>
    </source>
</evidence>
<dbReference type="RefSeq" id="WP_091329199.1">
    <property type="nucleotide sequence ID" value="NZ_FOSW01000017.1"/>
</dbReference>
<comment type="similarity">
    <text evidence="4">Belongs to the methyl-accepting chemotaxis (MCP) protein family.</text>
</comment>
<organism evidence="9 10">
    <name type="scientific">Geodermatophilus ruber</name>
    <dbReference type="NCBI Taxonomy" id="504800"/>
    <lineage>
        <taxon>Bacteria</taxon>
        <taxon>Bacillati</taxon>
        <taxon>Actinomycetota</taxon>
        <taxon>Actinomycetes</taxon>
        <taxon>Geodermatophilales</taxon>
        <taxon>Geodermatophilaceae</taxon>
        <taxon>Geodermatophilus</taxon>
    </lineage>
</organism>
<dbReference type="Pfam" id="PF12729">
    <property type="entry name" value="4HB_MCP_1"/>
    <property type="match status" value="1"/>
</dbReference>